<dbReference type="EMBL" id="JAUQSY010000002">
    <property type="protein sequence ID" value="MDO7873991.1"/>
    <property type="molecule type" value="Genomic_DNA"/>
</dbReference>
<evidence type="ECO:0000313" key="2">
    <source>
        <dbReference type="Proteomes" id="UP001176429"/>
    </source>
</evidence>
<organism evidence="1 2">
    <name type="scientific">Hymenobacter aranciens</name>
    <dbReference type="NCBI Taxonomy" id="3063996"/>
    <lineage>
        <taxon>Bacteria</taxon>
        <taxon>Pseudomonadati</taxon>
        <taxon>Bacteroidota</taxon>
        <taxon>Cytophagia</taxon>
        <taxon>Cytophagales</taxon>
        <taxon>Hymenobacteraceae</taxon>
        <taxon>Hymenobacter</taxon>
    </lineage>
</organism>
<name>A0ABT9B6T2_9BACT</name>
<feature type="non-terminal residue" evidence="1">
    <location>
        <position position="65"/>
    </location>
</feature>
<protein>
    <submittedName>
        <fullName evidence="1">Uncharacterized protein</fullName>
    </submittedName>
</protein>
<accession>A0ABT9B6T2</accession>
<keyword evidence="2" id="KW-1185">Reference proteome</keyword>
<reference evidence="1" key="1">
    <citation type="submission" date="2023-07" db="EMBL/GenBank/DDBJ databases">
        <authorList>
            <person name="Kim M.K."/>
        </authorList>
    </citation>
    <scope>NUCLEOTIDE SEQUENCE</scope>
    <source>
        <strain evidence="1">ASUV-10-1</strain>
    </source>
</reference>
<sequence length="65" mass="6829">MLALVSQLAASPWLISLEHAHSYMPLLAGLLLGQQQSMAPGQNLAELRAAAAPRDYAVTATSNVV</sequence>
<evidence type="ECO:0000313" key="1">
    <source>
        <dbReference type="EMBL" id="MDO7873991.1"/>
    </source>
</evidence>
<gene>
    <name evidence="1" type="ORF">Q5H93_04535</name>
</gene>
<dbReference type="Proteomes" id="UP001176429">
    <property type="component" value="Unassembled WGS sequence"/>
</dbReference>
<proteinExistence type="predicted"/>
<dbReference type="RefSeq" id="WP_305005303.1">
    <property type="nucleotide sequence ID" value="NZ_JAUQSY010000002.1"/>
</dbReference>
<comment type="caution">
    <text evidence="1">The sequence shown here is derived from an EMBL/GenBank/DDBJ whole genome shotgun (WGS) entry which is preliminary data.</text>
</comment>